<organism evidence="4 5">
    <name type="scientific">Nocardioides gansuensis</name>
    <dbReference type="NCBI Taxonomy" id="2138300"/>
    <lineage>
        <taxon>Bacteria</taxon>
        <taxon>Bacillati</taxon>
        <taxon>Actinomycetota</taxon>
        <taxon>Actinomycetes</taxon>
        <taxon>Propionibacteriales</taxon>
        <taxon>Nocardioidaceae</taxon>
        <taxon>Nocardioides</taxon>
    </lineage>
</organism>
<evidence type="ECO:0000256" key="2">
    <source>
        <dbReference type="ARBA" id="ARBA00022525"/>
    </source>
</evidence>
<dbReference type="EMBL" id="QDGZ01000005">
    <property type="protein sequence ID" value="PVG82286.1"/>
    <property type="molecule type" value="Genomic_DNA"/>
</dbReference>
<evidence type="ECO:0008006" key="6">
    <source>
        <dbReference type="Google" id="ProtNLM"/>
    </source>
</evidence>
<dbReference type="OrthoDB" id="3480673at2"/>
<name>A0A2T8F982_9ACTN</name>
<feature type="chain" id="PRO_5015774465" description="Calcium-binding protein" evidence="3">
    <location>
        <begin position="23"/>
        <end position="324"/>
    </location>
</feature>
<evidence type="ECO:0000256" key="1">
    <source>
        <dbReference type="ARBA" id="ARBA00004613"/>
    </source>
</evidence>
<dbReference type="GO" id="GO:0005509">
    <property type="term" value="F:calcium ion binding"/>
    <property type="evidence" value="ECO:0007669"/>
    <property type="project" value="InterPro"/>
</dbReference>
<dbReference type="GO" id="GO:0005576">
    <property type="term" value="C:extracellular region"/>
    <property type="evidence" value="ECO:0007669"/>
    <property type="project" value="UniProtKB-SubCell"/>
</dbReference>
<keyword evidence="2" id="KW-0964">Secreted</keyword>
<evidence type="ECO:0000313" key="4">
    <source>
        <dbReference type="EMBL" id="PVG82286.1"/>
    </source>
</evidence>
<gene>
    <name evidence="4" type="ORF">DDE18_12375</name>
</gene>
<dbReference type="Proteomes" id="UP000246018">
    <property type="component" value="Unassembled WGS sequence"/>
</dbReference>
<dbReference type="PRINTS" id="PR00313">
    <property type="entry name" value="CABNDNGRPT"/>
</dbReference>
<dbReference type="SUPFAM" id="SSF51120">
    <property type="entry name" value="beta-Roll"/>
    <property type="match status" value="1"/>
</dbReference>
<keyword evidence="3" id="KW-0732">Signal</keyword>
<dbReference type="InterPro" id="IPR050557">
    <property type="entry name" value="RTX_toxin/Mannuronan_C5-epim"/>
</dbReference>
<comment type="caution">
    <text evidence="4">The sequence shown here is derived from an EMBL/GenBank/DDBJ whole genome shotgun (WGS) entry which is preliminary data.</text>
</comment>
<dbReference type="RefSeq" id="WP_116572590.1">
    <property type="nucleotide sequence ID" value="NZ_QDGZ01000005.1"/>
</dbReference>
<comment type="subcellular location">
    <subcellularLocation>
        <location evidence="1">Secreted</location>
    </subcellularLocation>
</comment>
<dbReference type="PANTHER" id="PTHR38340">
    <property type="entry name" value="S-LAYER PROTEIN"/>
    <property type="match status" value="1"/>
</dbReference>
<evidence type="ECO:0000256" key="3">
    <source>
        <dbReference type="SAM" id="SignalP"/>
    </source>
</evidence>
<reference evidence="4 5" key="1">
    <citation type="submission" date="2018-04" db="EMBL/GenBank/DDBJ databases">
        <title>Genome of Nocardioides gansuensis WSJ-1.</title>
        <authorList>
            <person name="Wu S."/>
            <person name="Wang G."/>
        </authorList>
    </citation>
    <scope>NUCLEOTIDE SEQUENCE [LARGE SCALE GENOMIC DNA]</scope>
    <source>
        <strain evidence="4 5">WSJ-1</strain>
    </source>
</reference>
<dbReference type="InterPro" id="IPR001343">
    <property type="entry name" value="Hemolysn_Ca-bd"/>
</dbReference>
<sequence length="324" mass="34599">MKLLLATALVATSLYAVSPASAFEPTCDDNTPTIVGTPGDDTVLGTPGDDVIMSFEGNDDIDAGGGNDLVCAGEGDDTVLGGDGSDRLFAGSGDDVLRSDDWGAGHHWNRVGGDFLSGGPGSDDLRLDSRNGAAYAGYGHDWMMLIPSAIDGRAYGEEGNDRIHAEAVPGVVLDAGRGRDHISTWLENHVRGFQWWGAQGRDELTFQTWGLDVPRGTEITMANGRLRVDGRRMGSYDGIEEFEPTDSVGLRWVFRGTPRLDDFEVEGSLAKSLDARTFGANDVVQGTTGRDRLDLGSGRDKARAGRGRDVCISAERAMGCEVRR</sequence>
<dbReference type="PANTHER" id="PTHR38340:SF1">
    <property type="entry name" value="S-LAYER PROTEIN"/>
    <property type="match status" value="1"/>
</dbReference>
<dbReference type="InterPro" id="IPR011049">
    <property type="entry name" value="Serralysin-like_metalloprot_C"/>
</dbReference>
<proteinExistence type="predicted"/>
<dbReference type="Pfam" id="PF00353">
    <property type="entry name" value="HemolysinCabind"/>
    <property type="match status" value="4"/>
</dbReference>
<dbReference type="AlphaFoldDB" id="A0A2T8F982"/>
<protein>
    <recommendedName>
        <fullName evidence="6">Calcium-binding protein</fullName>
    </recommendedName>
</protein>
<keyword evidence="5" id="KW-1185">Reference proteome</keyword>
<accession>A0A2T8F982</accession>
<dbReference type="Gene3D" id="2.150.10.10">
    <property type="entry name" value="Serralysin-like metalloprotease, C-terminal"/>
    <property type="match status" value="2"/>
</dbReference>
<feature type="signal peptide" evidence="3">
    <location>
        <begin position="1"/>
        <end position="22"/>
    </location>
</feature>
<evidence type="ECO:0000313" key="5">
    <source>
        <dbReference type="Proteomes" id="UP000246018"/>
    </source>
</evidence>